<comment type="caution">
    <text evidence="14">The sequence shown here is derived from an EMBL/GenBank/DDBJ whole genome shotgun (WGS) entry which is preliminary data.</text>
</comment>
<dbReference type="UniPathway" id="UPA00253">
    <property type="reaction ID" value="UER00457"/>
</dbReference>
<evidence type="ECO:0000256" key="2">
    <source>
        <dbReference type="ARBA" id="ARBA00010897"/>
    </source>
</evidence>
<dbReference type="GO" id="GO:0004516">
    <property type="term" value="F:nicotinate phosphoribosyltransferase activity"/>
    <property type="evidence" value="ECO:0007669"/>
    <property type="project" value="UniProtKB-UniRule"/>
</dbReference>
<keyword evidence="14" id="KW-0328">Glycosyltransferase</keyword>
<evidence type="ECO:0000256" key="4">
    <source>
        <dbReference type="ARBA" id="ARBA00022553"/>
    </source>
</evidence>
<accession>A0A0M2V2W7</accession>
<dbReference type="SUPFAM" id="SSF54675">
    <property type="entry name" value="Nicotinate/Quinolinate PRTase N-terminal domain-like"/>
    <property type="match status" value="1"/>
</dbReference>
<evidence type="ECO:0000256" key="1">
    <source>
        <dbReference type="ARBA" id="ARBA00004952"/>
    </source>
</evidence>
<dbReference type="GO" id="GO:0005829">
    <property type="term" value="C:cytosol"/>
    <property type="evidence" value="ECO:0007669"/>
    <property type="project" value="TreeGrafter"/>
</dbReference>
<keyword evidence="6 9" id="KW-0662">Pyridine nucleotide biosynthesis</keyword>
<dbReference type="EC" id="6.3.4.21" evidence="3 9"/>
<organism evidence="14 15">
    <name type="scientific">Candidatus Brocadia fulgida</name>
    <dbReference type="NCBI Taxonomy" id="380242"/>
    <lineage>
        <taxon>Bacteria</taxon>
        <taxon>Pseudomonadati</taxon>
        <taxon>Planctomycetota</taxon>
        <taxon>Candidatus Brocadiia</taxon>
        <taxon>Candidatus Brocadiales</taxon>
        <taxon>Candidatus Brocadiaceae</taxon>
        <taxon>Candidatus Brocadia</taxon>
    </lineage>
</organism>
<evidence type="ECO:0000256" key="5">
    <source>
        <dbReference type="ARBA" id="ARBA00022598"/>
    </source>
</evidence>
<reference evidence="14 15" key="1">
    <citation type="journal article" date="2013" name="BMC Microbiol.">
        <title>Identification of the type II cytochrome c maturation pathway in anammox bacteria by comparative genomics.</title>
        <authorList>
            <person name="Ferousi C."/>
            <person name="Speth D.R."/>
            <person name="Reimann J."/>
            <person name="Op den Camp H.J."/>
            <person name="Allen J.W."/>
            <person name="Keltjens J.T."/>
            <person name="Jetten M.S."/>
        </authorList>
    </citation>
    <scope>NUCLEOTIDE SEQUENCE [LARGE SCALE GENOMIC DNA]</scope>
    <source>
        <strain evidence="14">RU1</strain>
    </source>
</reference>
<feature type="domain" description="Nicotinate phosphoribosyltransferase N-terminal" evidence="12">
    <location>
        <begin position="24"/>
        <end position="149"/>
    </location>
</feature>
<evidence type="ECO:0000259" key="11">
    <source>
        <dbReference type="Pfam" id="PF04095"/>
    </source>
</evidence>
<evidence type="ECO:0000256" key="9">
    <source>
        <dbReference type="RuleBase" id="RU365100"/>
    </source>
</evidence>
<comment type="pathway">
    <text evidence="1 9">Cofactor biosynthesis; NAD(+) biosynthesis; nicotinate D-ribonucleotide from nicotinate: step 1/1.</text>
</comment>
<dbReference type="Pfam" id="PF17767">
    <property type="entry name" value="NAPRTase_N"/>
    <property type="match status" value="1"/>
</dbReference>
<feature type="region of interest" description="Disordered" evidence="10">
    <location>
        <begin position="445"/>
        <end position="465"/>
    </location>
</feature>
<dbReference type="NCBIfam" id="NF009131">
    <property type="entry name" value="PRK12484.1"/>
    <property type="match status" value="1"/>
</dbReference>
<dbReference type="Gene3D" id="3.20.140.10">
    <property type="entry name" value="nicotinate phosphoribosyltransferase"/>
    <property type="match status" value="1"/>
</dbReference>
<feature type="domain" description="Nicotinate/nicotinamide phosphoribosyltransferase" evidence="11">
    <location>
        <begin position="170"/>
        <end position="329"/>
    </location>
</feature>
<keyword evidence="7 9" id="KW-0808">Transferase</keyword>
<comment type="function">
    <text evidence="9">Catalyzes the first step in the biosynthesis of NAD from nicotinic acid, the ATP-dependent synthesis of beta-nicotinate D-ribonucleotide from nicotinate and 5-phospho-D-ribose 1-phosphate.</text>
</comment>
<dbReference type="NCBIfam" id="TIGR01513">
    <property type="entry name" value="NAPRTase_put"/>
    <property type="match status" value="1"/>
</dbReference>
<dbReference type="InterPro" id="IPR006405">
    <property type="entry name" value="Nic_PRibTrfase_pncB"/>
</dbReference>
<dbReference type="NCBIfam" id="NF006695">
    <property type="entry name" value="PRK09243.1-2"/>
    <property type="match status" value="1"/>
</dbReference>
<keyword evidence="15" id="KW-1185">Reference proteome</keyword>
<evidence type="ECO:0000256" key="3">
    <source>
        <dbReference type="ARBA" id="ARBA00013236"/>
    </source>
</evidence>
<feature type="domain" description="Nicotinate phosphoribosyltransferase C-terminal" evidence="13">
    <location>
        <begin position="395"/>
        <end position="448"/>
    </location>
</feature>
<dbReference type="PATRIC" id="fig|380242.3.peg.304"/>
<name>A0A0M2V2W7_9BACT</name>
<dbReference type="InterPro" id="IPR041525">
    <property type="entry name" value="N/Namide_PRibTrfase"/>
</dbReference>
<comment type="catalytic activity">
    <reaction evidence="8 9">
        <text>5-phospho-alpha-D-ribose 1-diphosphate + nicotinate + ATP + H2O = nicotinate beta-D-ribonucleotide + ADP + phosphate + diphosphate</text>
        <dbReference type="Rhea" id="RHEA:36163"/>
        <dbReference type="ChEBI" id="CHEBI:15377"/>
        <dbReference type="ChEBI" id="CHEBI:30616"/>
        <dbReference type="ChEBI" id="CHEBI:32544"/>
        <dbReference type="ChEBI" id="CHEBI:33019"/>
        <dbReference type="ChEBI" id="CHEBI:43474"/>
        <dbReference type="ChEBI" id="CHEBI:57502"/>
        <dbReference type="ChEBI" id="CHEBI:58017"/>
        <dbReference type="ChEBI" id="CHEBI:456216"/>
        <dbReference type="EC" id="6.3.4.21"/>
    </reaction>
</comment>
<dbReference type="Pfam" id="PF17956">
    <property type="entry name" value="NAPRTase_C"/>
    <property type="match status" value="1"/>
</dbReference>
<dbReference type="SUPFAM" id="SSF51690">
    <property type="entry name" value="Nicotinate/Quinolinate PRTase C-terminal domain-like"/>
    <property type="match status" value="1"/>
</dbReference>
<proteinExistence type="inferred from homology"/>
<sequence>MCVTTRIMNGPKSLFLPEDSLGILTDLYQLTMAAGYFEQKMQGVATFELFVRHLPKNRSYLVAAGLEQALHYLTHIKFSAGTIGFLRQLPVFHQVSDDFFEYLRNFTFHGAVYAMPEGTIAFAEEPLVRVTAPIIETQIIETYLLATINFQTSIATKASRVVTAAQGREVIDFGTRRAHGMQAGVLAARASFIGGCKGTSNVFAACELGIPAVGTLAHSWILAFENEQDAFGKFYETFPDHTILLIDTYDTVAGARHAATIGRKLKGVRLDSGNLSELSRQVRRILDAEGLSDARIIASGDLNEDRIDDLLQQGAPIDSFGVGTEMVTSKDAPALGGVYKLVEQEQNGEIIPKMKFSEDKLTYPCKKQVYRIHDENDCFVKDIIGLEGEDVEGIPLLLPVITEGKISCHLPSIHEIQRTASDGLARLPEPYRRLKDAQPYPVMKSSGLEAKRSAVEERLRDRNIP</sequence>
<evidence type="ECO:0000256" key="8">
    <source>
        <dbReference type="ARBA" id="ARBA00048668"/>
    </source>
</evidence>
<dbReference type="AlphaFoldDB" id="A0A0M2V2W7"/>
<dbReference type="Proteomes" id="UP000034954">
    <property type="component" value="Unassembled WGS sequence"/>
</dbReference>
<comment type="PTM">
    <text evidence="9">Transiently phosphorylated on a His residue during the reaction cycle. Phosphorylation strongly increases the affinity for substrates and increases the rate of nicotinate D-ribonucleotide production. Dephosphorylation regenerates the low-affinity form of the enzyme, leading to product release.</text>
</comment>
<dbReference type="PANTHER" id="PTHR11098">
    <property type="entry name" value="NICOTINATE PHOSPHORIBOSYLTRANSFERASE"/>
    <property type="match status" value="1"/>
</dbReference>
<dbReference type="InterPro" id="IPR040727">
    <property type="entry name" value="NAPRTase_N"/>
</dbReference>
<evidence type="ECO:0000256" key="6">
    <source>
        <dbReference type="ARBA" id="ARBA00022642"/>
    </source>
</evidence>
<dbReference type="CDD" id="cd01570">
    <property type="entry name" value="NAPRTase_A"/>
    <property type="match status" value="1"/>
</dbReference>
<keyword evidence="4" id="KW-0597">Phosphoprotein</keyword>
<dbReference type="GO" id="GO:0047280">
    <property type="term" value="F:nicotinamide phosphoribosyltransferase activity"/>
    <property type="evidence" value="ECO:0007669"/>
    <property type="project" value="UniProtKB-ARBA"/>
</dbReference>
<dbReference type="EMBL" id="LAQJ01000030">
    <property type="protein sequence ID" value="KKO21029.1"/>
    <property type="molecule type" value="Genomic_DNA"/>
</dbReference>
<keyword evidence="5 9" id="KW-0436">Ligase</keyword>
<dbReference type="NCBIfam" id="NF006696">
    <property type="entry name" value="PRK09243.1-3"/>
    <property type="match status" value="1"/>
</dbReference>
<evidence type="ECO:0000313" key="14">
    <source>
        <dbReference type="EMBL" id="KKO21029.1"/>
    </source>
</evidence>
<dbReference type="Gene3D" id="3.20.20.70">
    <property type="entry name" value="Aldolase class I"/>
    <property type="match status" value="1"/>
</dbReference>
<feature type="compositionally biased region" description="Basic and acidic residues" evidence="10">
    <location>
        <begin position="449"/>
        <end position="465"/>
    </location>
</feature>
<dbReference type="PANTHER" id="PTHR11098:SF1">
    <property type="entry name" value="NICOTINATE PHOSPHORIBOSYLTRANSFERASE"/>
    <property type="match status" value="1"/>
</dbReference>
<protein>
    <recommendedName>
        <fullName evidence="3 9">Nicotinate phosphoribosyltransferase</fullName>
        <ecNumber evidence="3 9">6.3.4.21</ecNumber>
    </recommendedName>
</protein>
<dbReference type="InterPro" id="IPR036068">
    <property type="entry name" value="Nicotinate_pribotase-like_C"/>
</dbReference>
<evidence type="ECO:0000259" key="13">
    <source>
        <dbReference type="Pfam" id="PF17956"/>
    </source>
</evidence>
<evidence type="ECO:0000259" key="12">
    <source>
        <dbReference type="Pfam" id="PF17767"/>
    </source>
</evidence>
<gene>
    <name evidence="14" type="ORF">BROFUL_00246</name>
</gene>
<dbReference type="PIRSF" id="PIRSF000484">
    <property type="entry name" value="NAPRT"/>
    <property type="match status" value="1"/>
</dbReference>
<dbReference type="InterPro" id="IPR013785">
    <property type="entry name" value="Aldolase_TIM"/>
</dbReference>
<comment type="similarity">
    <text evidence="2 9">Belongs to the NAPRTase family.</text>
</comment>
<evidence type="ECO:0000256" key="7">
    <source>
        <dbReference type="ARBA" id="ARBA00022679"/>
    </source>
</evidence>
<dbReference type="GO" id="GO:0034355">
    <property type="term" value="P:NAD+ biosynthetic process via the salvage pathway"/>
    <property type="evidence" value="ECO:0007669"/>
    <property type="project" value="UniProtKB-ARBA"/>
</dbReference>
<dbReference type="Pfam" id="PF04095">
    <property type="entry name" value="NAPRTase"/>
    <property type="match status" value="1"/>
</dbReference>
<evidence type="ECO:0000256" key="10">
    <source>
        <dbReference type="SAM" id="MobiDB-lite"/>
    </source>
</evidence>
<dbReference type="FunFam" id="3.20.20.70:FF:000076">
    <property type="entry name" value="Nicotinate phosphoribosyltransferase"/>
    <property type="match status" value="1"/>
</dbReference>
<evidence type="ECO:0000313" key="15">
    <source>
        <dbReference type="Proteomes" id="UP000034954"/>
    </source>
</evidence>
<dbReference type="InterPro" id="IPR007229">
    <property type="entry name" value="Nic_PRibTrfase-Fam"/>
</dbReference>
<dbReference type="InterPro" id="IPR041619">
    <property type="entry name" value="NAPRTase_C"/>
</dbReference>